<dbReference type="Proteomes" id="UP000298138">
    <property type="component" value="Unassembled WGS sequence"/>
</dbReference>
<protein>
    <submittedName>
        <fullName evidence="1">Uncharacterized protein</fullName>
    </submittedName>
</protein>
<keyword evidence="2" id="KW-1185">Reference proteome</keyword>
<sequence>MKIVGYRAAAAFLCYASESNRDEDWKRVGPSLLTGFDFAATTTAHADEETRDRLAGRCTKYSMWGEPARCMDVCTVLCTIFYIHVMYMLCVLSCSVLPMSDTNEICTHRTTVRGKLHSLVLSIFPSLNIPLPLSIPCLIPGIEPTVLPQLEMTMATSTLPSFNLPSFLPSITPPRRQLHINDRYHTASPQRIPAPPRRRRRPGIITYSVFVFWSRIVWIDSTPSVHAAVETTFFRGSRERPRALGYSIGDLRRPVSGG</sequence>
<evidence type="ECO:0000313" key="1">
    <source>
        <dbReference type="EMBL" id="TGZ79436.1"/>
    </source>
</evidence>
<name>A0A4S2MQC7_9PEZI</name>
<organism evidence="1 2">
    <name type="scientific">Ascodesmis nigricans</name>
    <dbReference type="NCBI Taxonomy" id="341454"/>
    <lineage>
        <taxon>Eukaryota</taxon>
        <taxon>Fungi</taxon>
        <taxon>Dikarya</taxon>
        <taxon>Ascomycota</taxon>
        <taxon>Pezizomycotina</taxon>
        <taxon>Pezizomycetes</taxon>
        <taxon>Pezizales</taxon>
        <taxon>Ascodesmidaceae</taxon>
        <taxon>Ascodesmis</taxon>
    </lineage>
</organism>
<accession>A0A4S2MQC7</accession>
<dbReference type="AlphaFoldDB" id="A0A4S2MQC7"/>
<reference evidence="1 2" key="1">
    <citation type="submission" date="2019-04" db="EMBL/GenBank/DDBJ databases">
        <title>Comparative genomics and transcriptomics to analyze fruiting body development in filamentous ascomycetes.</title>
        <authorList>
            <consortium name="DOE Joint Genome Institute"/>
            <person name="Lutkenhaus R."/>
            <person name="Traeger S."/>
            <person name="Breuer J."/>
            <person name="Kuo A."/>
            <person name="Lipzen A."/>
            <person name="Pangilinan J."/>
            <person name="Dilworth D."/>
            <person name="Sandor L."/>
            <person name="Poggeler S."/>
            <person name="Barry K."/>
            <person name="Grigoriev I.V."/>
            <person name="Nowrousian M."/>
        </authorList>
    </citation>
    <scope>NUCLEOTIDE SEQUENCE [LARGE SCALE GENOMIC DNA]</scope>
    <source>
        <strain evidence="1 2">CBS 389.68</strain>
    </source>
</reference>
<gene>
    <name evidence="1" type="ORF">EX30DRAFT_107615</name>
</gene>
<evidence type="ECO:0000313" key="2">
    <source>
        <dbReference type="Proteomes" id="UP000298138"/>
    </source>
</evidence>
<dbReference type="EMBL" id="ML220131">
    <property type="protein sequence ID" value="TGZ79436.1"/>
    <property type="molecule type" value="Genomic_DNA"/>
</dbReference>
<dbReference type="InParanoid" id="A0A4S2MQC7"/>
<proteinExistence type="predicted"/>